<dbReference type="AlphaFoldDB" id="A0A323V4L6"/>
<evidence type="ECO:0000313" key="1">
    <source>
        <dbReference type="EMBL" id="MBB3677832.1"/>
    </source>
</evidence>
<evidence type="ECO:0000313" key="4">
    <source>
        <dbReference type="Proteomes" id="UP000580718"/>
    </source>
</evidence>
<name>A0A323V4L6_9ACTN</name>
<comment type="caution">
    <text evidence="2">The sequence shown here is derived from an EMBL/GenBank/DDBJ whole genome shotgun (WGS) entry which is preliminary data.</text>
</comment>
<dbReference type="RefSeq" id="WP_110554105.1">
    <property type="nucleotide sequence ID" value="NZ_JACIBU010000001.1"/>
</dbReference>
<keyword evidence="3" id="KW-1185">Reference proteome</keyword>
<sequence length="131" mass="14845">MRWSGHRARWQGTEYRCSPEPRPEGLWLRLQRPTAAPGFAEVAPDRHVRVVPAAECDVLLAAVTVCRWRGEPWVVRDERSGELLVEHTGGSTPRARELGAVRVDRGVHRRWVPREEVTGLREELTVLALPG</sequence>
<accession>A0A323V4L6</accession>
<dbReference type="EMBL" id="JACIBU010000001">
    <property type="protein sequence ID" value="MBB3677832.1"/>
    <property type="molecule type" value="Genomic_DNA"/>
</dbReference>
<organism evidence="2 3">
    <name type="scientific">Modestobacter versicolor</name>
    <dbReference type="NCBI Taxonomy" id="429133"/>
    <lineage>
        <taxon>Bacteria</taxon>
        <taxon>Bacillati</taxon>
        <taxon>Actinomycetota</taxon>
        <taxon>Actinomycetes</taxon>
        <taxon>Geodermatophilales</taxon>
        <taxon>Geodermatophilaceae</taxon>
        <taxon>Modestobacter</taxon>
    </lineage>
</organism>
<dbReference type="OrthoDB" id="4640847at2"/>
<protein>
    <submittedName>
        <fullName evidence="2">Uncharacterized protein</fullName>
    </submittedName>
</protein>
<proteinExistence type="predicted"/>
<dbReference type="Proteomes" id="UP000247602">
    <property type="component" value="Unassembled WGS sequence"/>
</dbReference>
<dbReference type="EMBL" id="QKNV01000336">
    <property type="protein sequence ID" value="PZA19441.1"/>
    <property type="molecule type" value="Genomic_DNA"/>
</dbReference>
<dbReference type="Proteomes" id="UP000580718">
    <property type="component" value="Unassembled WGS sequence"/>
</dbReference>
<reference evidence="2 3" key="1">
    <citation type="submission" date="2018-06" db="EMBL/GenBank/DDBJ databases">
        <title>Draft genome sequence of Modestobacter versicolor CP153-2.</title>
        <authorList>
            <person name="Gundlapally S.R."/>
        </authorList>
    </citation>
    <scope>NUCLEOTIDE SEQUENCE [LARGE SCALE GENOMIC DNA]</scope>
    <source>
        <strain evidence="2 3">CP153-2</strain>
    </source>
</reference>
<evidence type="ECO:0000313" key="3">
    <source>
        <dbReference type="Proteomes" id="UP000247602"/>
    </source>
</evidence>
<reference evidence="1 4" key="2">
    <citation type="submission" date="2020-08" db="EMBL/GenBank/DDBJ databases">
        <title>Sequencing the genomes of 1000 actinobacteria strains.</title>
        <authorList>
            <person name="Klenk H.-P."/>
        </authorList>
    </citation>
    <scope>NUCLEOTIDE SEQUENCE [LARGE SCALE GENOMIC DNA]</scope>
    <source>
        <strain evidence="1 4">DSM 16678</strain>
    </source>
</reference>
<gene>
    <name evidence="2" type="ORF">DMO24_20720</name>
    <name evidence="1" type="ORF">FHX36_003567</name>
</gene>
<evidence type="ECO:0000313" key="2">
    <source>
        <dbReference type="EMBL" id="PZA19441.1"/>
    </source>
</evidence>